<name>A0A560W865_9MICO</name>
<reference evidence="1 2" key="1">
    <citation type="submission" date="2019-06" db="EMBL/GenBank/DDBJ databases">
        <title>Sequencing the genomes of 1000 actinobacteria strains.</title>
        <authorList>
            <person name="Klenk H.-P."/>
        </authorList>
    </citation>
    <scope>NUCLEOTIDE SEQUENCE [LARGE SCALE GENOMIC DNA]</scope>
    <source>
        <strain evidence="1 2">DSM 18935</strain>
    </source>
</reference>
<comment type="caution">
    <text evidence="1">The sequence shown here is derived from an EMBL/GenBank/DDBJ whole genome shotgun (WGS) entry which is preliminary data.</text>
</comment>
<organism evidence="1 2">
    <name type="scientific">Marihabitans asiaticum</name>
    <dbReference type="NCBI Taxonomy" id="415218"/>
    <lineage>
        <taxon>Bacteria</taxon>
        <taxon>Bacillati</taxon>
        <taxon>Actinomycetota</taxon>
        <taxon>Actinomycetes</taxon>
        <taxon>Micrococcales</taxon>
        <taxon>Intrasporangiaceae</taxon>
        <taxon>Marihabitans</taxon>
    </lineage>
</organism>
<keyword evidence="2" id="KW-1185">Reference proteome</keyword>
<protein>
    <submittedName>
        <fullName evidence="1">Uncharacterized protein</fullName>
    </submittedName>
</protein>
<evidence type="ECO:0000313" key="2">
    <source>
        <dbReference type="Proteomes" id="UP000315628"/>
    </source>
</evidence>
<dbReference type="AlphaFoldDB" id="A0A560W865"/>
<evidence type="ECO:0000313" key="1">
    <source>
        <dbReference type="EMBL" id="TWD13816.1"/>
    </source>
</evidence>
<accession>A0A560W865</accession>
<dbReference type="EMBL" id="VIUW01000004">
    <property type="protein sequence ID" value="TWD13816.1"/>
    <property type="molecule type" value="Genomic_DNA"/>
</dbReference>
<sequence>MGGILFLNRDAIGLPDGVVQGCAAGLRAAYPEGAVDVIESPLTGTWISMSPKGESFFGLRFHLPEMASCDGTLEQTAVAASVLSRYCASRGVRIVAVSEDASTACAVDQSHLEAPTDPDKWVPIDPWAFGSGDILTSLGGDS</sequence>
<dbReference type="Proteomes" id="UP000315628">
    <property type="component" value="Unassembled WGS sequence"/>
</dbReference>
<gene>
    <name evidence="1" type="ORF">FB557_2456</name>
</gene>
<proteinExistence type="predicted"/>